<dbReference type="Pfam" id="PF17652">
    <property type="entry name" value="Glyco_hydro81C"/>
    <property type="match status" value="1"/>
</dbReference>
<keyword evidence="8" id="KW-0624">Polysaccharide degradation</keyword>
<feature type="compositionally biased region" description="Polar residues" evidence="9">
    <location>
        <begin position="84"/>
        <end position="116"/>
    </location>
</feature>
<feature type="region of interest" description="Disordered" evidence="9">
    <location>
        <begin position="82"/>
        <end position="138"/>
    </location>
</feature>
<sequence length="1060" mass="113408">MEDPPGCGIYFVLAPAFLAGALPARRVLGQSKRHFERDCDCDDQLYPFGDGTLTSPVTVTADGETFIRGPPWQTSLVSDLLPTLQPTTNNDAAISTQPSSPLETSTFSTASDQSYGPSTSPTPSAAETTGSSAAPSTIASPTYTSEITYVNPNLSFGTATITDLPSSQDPTATSAANPNPDTTGSINTTLQTGGRPPVEPFPTGNITVSSPTLEPLDSTAPFGTDTATESPSSITETLTLPVTTFETVVVNSTIVNIPVPTTTVVTAITVINTTVTSDGSLVSTSTVGTTVITTSGTAIIETMISASSTITETEAITLTTDVTASVLPTATSTCLLPMGCSGQDLFQPVGLGSPPGNIGWRDDHPVPRLGINTDGGPIETNKFYQNIVLGSQTSPVFMMPYSLRWSRGSGNARSWGLAISHIDNNQKAYGPANPSIPGSPSSFYINPLGIESIILSAAELGPNTVMTSDSLLAFSANVHLQPAQGSASVLTLPLVQGMAFVTAHYADLQPEIQSSIFFRNIAAAVPPKPGVYKYRVTLEDGKIWLIYAIPSSGVSPNLLLLSSTMLQGVPNWFGDIQIAKLPDPSLESYYDDAVGAYPTAGHVSGTAQGTTAQYSLSWTKGGAFASNTSLLMFALPHHVQSFESSTLRNVTNLVLTTPTKGEATAVVGDYWVLEENELPTSMAFAPWRPGSPQAQSTLSPAAIAAIQGVAALEASQNMSAQSNLNSMYFSGKALSKFATLIYTMHDLSDQKDLARAALLKLEDAFDVFARNQQEFPLFYDTVWKGLVSSASYVLNDAGVDFGNSYYNDHHFHYGYFIHAASVIGYLDPTWLTRNKEYVNALVRDIANPSSLDQYFPVSRAFDWYHGHSWAKGLFESGDGKDQESSSEDAMFAYSLKMWGRTIGDASMEARGNLMLSVMARSFQNYFLMESDNPNQPASFIDNKVTGILFENKADHVTYFGADLSYIQGIHMIPVMPCSTLTRKQSFVLEEWIAYFADGAVRQVIDVQGGWRGIIMANLAIINPQAAFNFFTRPNFDMSWIDGGASLTWYIALSAMLGGSP</sequence>
<keyword evidence="7" id="KW-0961">Cell wall biogenesis/degradation</keyword>
<dbReference type="VEuPathDB" id="FungiDB:PV10_01670"/>
<feature type="domain" description="Glycosyl hydrolase family 81 N-terminal" evidence="10">
    <location>
        <begin position="364"/>
        <end position="688"/>
    </location>
</feature>
<dbReference type="InterPro" id="IPR040451">
    <property type="entry name" value="GH81_N"/>
</dbReference>
<protein>
    <recommendedName>
        <fullName evidence="3">glucan endo-1,3-beta-D-glucosidase</fullName>
        <ecNumber evidence="3">3.2.1.39</ecNumber>
    </recommendedName>
</protein>
<keyword evidence="6" id="KW-0326">Glycosidase</keyword>
<dbReference type="Proteomes" id="UP000288859">
    <property type="component" value="Unassembled WGS sequence"/>
</dbReference>
<feature type="compositionally biased region" description="Low complexity" evidence="9">
    <location>
        <begin position="117"/>
        <end position="138"/>
    </location>
</feature>
<dbReference type="EMBL" id="NAJM01000001">
    <property type="protein sequence ID" value="RVX75966.1"/>
    <property type="molecule type" value="Genomic_DNA"/>
</dbReference>
<organism evidence="12 13">
    <name type="scientific">Exophiala mesophila</name>
    <name type="common">Black yeast-like fungus</name>
    <dbReference type="NCBI Taxonomy" id="212818"/>
    <lineage>
        <taxon>Eukaryota</taxon>
        <taxon>Fungi</taxon>
        <taxon>Dikarya</taxon>
        <taxon>Ascomycota</taxon>
        <taxon>Pezizomycotina</taxon>
        <taxon>Eurotiomycetes</taxon>
        <taxon>Chaetothyriomycetidae</taxon>
        <taxon>Chaetothyriales</taxon>
        <taxon>Herpotrichiellaceae</taxon>
        <taxon>Exophiala</taxon>
    </lineage>
</organism>
<dbReference type="GO" id="GO:0009986">
    <property type="term" value="C:cell surface"/>
    <property type="evidence" value="ECO:0007669"/>
    <property type="project" value="TreeGrafter"/>
</dbReference>
<evidence type="ECO:0000313" key="13">
    <source>
        <dbReference type="Proteomes" id="UP000288859"/>
    </source>
</evidence>
<dbReference type="GO" id="GO:0042973">
    <property type="term" value="F:glucan endo-1,3-beta-D-glucosidase activity"/>
    <property type="evidence" value="ECO:0007669"/>
    <property type="project" value="UniProtKB-EC"/>
</dbReference>
<feature type="domain" description="Glycosyl hydrolase family 81 C-terminal" evidence="11">
    <location>
        <begin position="698"/>
        <end position="1050"/>
    </location>
</feature>
<dbReference type="InterPro" id="IPR040720">
    <property type="entry name" value="GH81_C"/>
</dbReference>
<feature type="region of interest" description="Disordered" evidence="9">
    <location>
        <begin position="160"/>
        <end position="198"/>
    </location>
</feature>
<evidence type="ECO:0000256" key="2">
    <source>
        <dbReference type="ARBA" id="ARBA00010730"/>
    </source>
</evidence>
<feature type="compositionally biased region" description="Polar residues" evidence="9">
    <location>
        <begin position="160"/>
        <end position="192"/>
    </location>
</feature>
<keyword evidence="4" id="KW-0378">Hydrolase</keyword>
<dbReference type="AlphaFoldDB" id="A0A438NJQ6"/>
<dbReference type="PANTHER" id="PTHR31983:SF0">
    <property type="entry name" value="GLUCAN ENDO-1,3-BETA-D-GLUCOSIDASE 2"/>
    <property type="match status" value="1"/>
</dbReference>
<evidence type="ECO:0000313" key="12">
    <source>
        <dbReference type="EMBL" id="RVX75966.1"/>
    </source>
</evidence>
<dbReference type="Pfam" id="PF03639">
    <property type="entry name" value="Glyco_hydro_81"/>
    <property type="match status" value="1"/>
</dbReference>
<evidence type="ECO:0000256" key="4">
    <source>
        <dbReference type="ARBA" id="ARBA00022801"/>
    </source>
</evidence>
<evidence type="ECO:0000256" key="3">
    <source>
        <dbReference type="ARBA" id="ARBA00012780"/>
    </source>
</evidence>
<evidence type="ECO:0000256" key="6">
    <source>
        <dbReference type="ARBA" id="ARBA00023295"/>
    </source>
</evidence>
<evidence type="ECO:0000259" key="10">
    <source>
        <dbReference type="Pfam" id="PF03639"/>
    </source>
</evidence>
<dbReference type="Gene3D" id="1.10.287.1170">
    <property type="entry name" value="glycoside hydrolase family 81 endo-[beta] glucanase"/>
    <property type="match status" value="1"/>
</dbReference>
<comment type="similarity">
    <text evidence="2">Belongs to the glycosyl hydrolase 81 family.</text>
</comment>
<dbReference type="OrthoDB" id="4473401at2759"/>
<evidence type="ECO:0000256" key="8">
    <source>
        <dbReference type="ARBA" id="ARBA00023326"/>
    </source>
</evidence>
<dbReference type="InterPro" id="IPR005200">
    <property type="entry name" value="Endo-beta-glucanase"/>
</dbReference>
<comment type="caution">
    <text evidence="12">The sequence shown here is derived from an EMBL/GenBank/DDBJ whole genome shotgun (WGS) entry which is preliminary data.</text>
</comment>
<evidence type="ECO:0000256" key="5">
    <source>
        <dbReference type="ARBA" id="ARBA00023277"/>
    </source>
</evidence>
<proteinExistence type="inferred from homology"/>
<dbReference type="FunFam" id="2.70.98.30:FF:000006">
    <property type="entry name" value="Endo-1,3-beta-glucanase Engl1"/>
    <property type="match status" value="1"/>
</dbReference>
<keyword evidence="5" id="KW-0119">Carbohydrate metabolism</keyword>
<gene>
    <name evidence="12" type="ORF">B0A52_00323</name>
</gene>
<evidence type="ECO:0000256" key="9">
    <source>
        <dbReference type="SAM" id="MobiDB-lite"/>
    </source>
</evidence>
<dbReference type="GO" id="GO:0052861">
    <property type="term" value="F:endo-1,3(4)-beta-glucanase activity"/>
    <property type="evidence" value="ECO:0007669"/>
    <property type="project" value="InterPro"/>
</dbReference>
<name>A0A438NJQ6_EXOME</name>
<comment type="catalytic activity">
    <reaction evidence="1">
        <text>Hydrolysis of (1-&gt;3)-beta-D-glucosidic linkages in (1-&gt;3)-beta-D-glucans.</text>
        <dbReference type="EC" id="3.2.1.39"/>
    </reaction>
</comment>
<dbReference type="EC" id="3.2.1.39" evidence="3"/>
<dbReference type="Gene3D" id="2.70.98.30">
    <property type="entry name" value="Golgi alpha-mannosidase II, domain 4"/>
    <property type="match status" value="1"/>
</dbReference>
<accession>A0A438NJQ6</accession>
<dbReference type="GO" id="GO:0071555">
    <property type="term" value="P:cell wall organization"/>
    <property type="evidence" value="ECO:0007669"/>
    <property type="project" value="UniProtKB-KW"/>
</dbReference>
<reference evidence="12 13" key="1">
    <citation type="submission" date="2017-03" db="EMBL/GenBank/DDBJ databases">
        <title>Genomes of endolithic fungi from Antarctica.</title>
        <authorList>
            <person name="Coleine C."/>
            <person name="Masonjones S."/>
            <person name="Stajich J.E."/>
        </authorList>
    </citation>
    <scope>NUCLEOTIDE SEQUENCE [LARGE SCALE GENOMIC DNA]</scope>
    <source>
        <strain evidence="12 13">CCFEE 6314</strain>
    </source>
</reference>
<evidence type="ECO:0000259" key="11">
    <source>
        <dbReference type="Pfam" id="PF17652"/>
    </source>
</evidence>
<dbReference type="PROSITE" id="PS52008">
    <property type="entry name" value="GH81"/>
    <property type="match status" value="1"/>
</dbReference>
<evidence type="ECO:0000256" key="1">
    <source>
        <dbReference type="ARBA" id="ARBA00000382"/>
    </source>
</evidence>
<evidence type="ECO:0000256" key="7">
    <source>
        <dbReference type="ARBA" id="ARBA00023316"/>
    </source>
</evidence>
<dbReference type="GO" id="GO:0000272">
    <property type="term" value="P:polysaccharide catabolic process"/>
    <property type="evidence" value="ECO:0007669"/>
    <property type="project" value="UniProtKB-KW"/>
</dbReference>
<dbReference type="PANTHER" id="PTHR31983">
    <property type="entry name" value="ENDO-1,3(4)-BETA-GLUCANASE 1"/>
    <property type="match status" value="1"/>
</dbReference>